<dbReference type="Gene3D" id="3.40.50.2300">
    <property type="match status" value="1"/>
</dbReference>
<dbReference type="InterPro" id="IPR011006">
    <property type="entry name" value="CheY-like_superfamily"/>
</dbReference>
<dbReference type="InterPro" id="IPR050595">
    <property type="entry name" value="Bact_response_regulator"/>
</dbReference>
<organism evidence="5 6">
    <name type="scientific">Solidesulfovibrio magneticus (strain ATCC 700980 / DSM 13731 / RS-1)</name>
    <name type="common">Desulfovibrio magneticus</name>
    <dbReference type="NCBI Taxonomy" id="573370"/>
    <lineage>
        <taxon>Bacteria</taxon>
        <taxon>Pseudomonadati</taxon>
        <taxon>Thermodesulfobacteriota</taxon>
        <taxon>Desulfovibrionia</taxon>
        <taxon>Desulfovibrionales</taxon>
        <taxon>Desulfovibrionaceae</taxon>
        <taxon>Solidesulfovibrio</taxon>
    </lineage>
</organism>
<dbReference type="InterPro" id="IPR001789">
    <property type="entry name" value="Sig_transdc_resp-reg_receiver"/>
</dbReference>
<dbReference type="Gene3D" id="3.40.50.300">
    <property type="entry name" value="P-loop containing nucleotide triphosphate hydrolases"/>
    <property type="match status" value="1"/>
</dbReference>
<evidence type="ECO:0000313" key="5">
    <source>
        <dbReference type="EMBL" id="BAH77373.1"/>
    </source>
</evidence>
<dbReference type="PANTHER" id="PTHR44591:SF3">
    <property type="entry name" value="RESPONSE REGULATORY DOMAIN-CONTAINING PROTEIN"/>
    <property type="match status" value="1"/>
</dbReference>
<dbReference type="Pfam" id="PF00072">
    <property type="entry name" value="Response_reg"/>
    <property type="match status" value="1"/>
</dbReference>
<dbReference type="PROSITE" id="PS50110">
    <property type="entry name" value="RESPONSE_REGULATORY"/>
    <property type="match status" value="1"/>
</dbReference>
<dbReference type="SUPFAM" id="SSF52172">
    <property type="entry name" value="CheY-like"/>
    <property type="match status" value="1"/>
</dbReference>
<feature type="modified residue" description="4-aspartylphosphate" evidence="2">
    <location>
        <position position="359"/>
    </location>
</feature>
<dbReference type="AlphaFoldDB" id="C4XN70"/>
<evidence type="ECO:0000313" key="6">
    <source>
        <dbReference type="Proteomes" id="UP000009071"/>
    </source>
</evidence>
<dbReference type="PANTHER" id="PTHR44591">
    <property type="entry name" value="STRESS RESPONSE REGULATOR PROTEIN 1"/>
    <property type="match status" value="1"/>
</dbReference>
<dbReference type="eggNOG" id="COG0745">
    <property type="taxonomic scope" value="Bacteria"/>
</dbReference>
<dbReference type="SMART" id="SM00448">
    <property type="entry name" value="REC"/>
    <property type="match status" value="1"/>
</dbReference>
<accession>C4XN70</accession>
<dbReference type="CDD" id="cd00156">
    <property type="entry name" value="REC"/>
    <property type="match status" value="1"/>
</dbReference>
<feature type="domain" description="Response regulatory" evidence="4">
    <location>
        <begin position="310"/>
        <end position="424"/>
    </location>
</feature>
<dbReference type="InterPro" id="IPR027417">
    <property type="entry name" value="P-loop_NTPase"/>
</dbReference>
<dbReference type="HOGENOM" id="CLU_680991_0_0_7"/>
<gene>
    <name evidence="5" type="ordered locus">DMR_38820</name>
</gene>
<evidence type="ECO:0000259" key="4">
    <source>
        <dbReference type="PROSITE" id="PS50110"/>
    </source>
</evidence>
<keyword evidence="1 2" id="KW-0597">Phosphoprotein</keyword>
<keyword evidence="6" id="KW-1185">Reference proteome</keyword>
<evidence type="ECO:0000256" key="1">
    <source>
        <dbReference type="ARBA" id="ARBA00022553"/>
    </source>
</evidence>
<dbReference type="EMBL" id="AP010904">
    <property type="protein sequence ID" value="BAH77373.1"/>
    <property type="molecule type" value="Genomic_DNA"/>
</dbReference>
<feature type="region of interest" description="Disordered" evidence="3">
    <location>
        <begin position="1"/>
        <end position="20"/>
    </location>
</feature>
<protein>
    <submittedName>
        <fullName evidence="5">Response regulator receiver protein</fullName>
    </submittedName>
</protein>
<dbReference type="GO" id="GO:0000160">
    <property type="term" value="P:phosphorelay signal transduction system"/>
    <property type="evidence" value="ECO:0007669"/>
    <property type="project" value="InterPro"/>
</dbReference>
<evidence type="ECO:0000256" key="2">
    <source>
        <dbReference type="PROSITE-ProRule" id="PRU00169"/>
    </source>
</evidence>
<reference evidence="5 6" key="1">
    <citation type="journal article" date="2009" name="Genome Res.">
        <title>Whole genome sequence of Desulfovibrio magneticus strain RS-1 revealed common gene clusters in magnetotactic bacteria.</title>
        <authorList>
            <person name="Nakazawa H."/>
            <person name="Arakaki A."/>
            <person name="Narita-Yamada S."/>
            <person name="Yashiro I."/>
            <person name="Jinno K."/>
            <person name="Aoki N."/>
            <person name="Tsuruyama A."/>
            <person name="Okamura Y."/>
            <person name="Tanikawa S."/>
            <person name="Fujita N."/>
            <person name="Takeyama H."/>
            <person name="Matsunaga T."/>
        </authorList>
    </citation>
    <scope>NUCLEOTIDE SEQUENCE [LARGE SCALE GENOMIC DNA]</scope>
    <source>
        <strain evidence="6">ATCC 700980 / DSM 13731 / RS-1</strain>
    </source>
</reference>
<dbReference type="KEGG" id="dma:DMR_38820"/>
<proteinExistence type="predicted"/>
<dbReference type="Proteomes" id="UP000009071">
    <property type="component" value="Chromosome"/>
</dbReference>
<name>C4XN70_SOLM1</name>
<evidence type="ECO:0000256" key="3">
    <source>
        <dbReference type="SAM" id="MobiDB-lite"/>
    </source>
</evidence>
<sequence length="438" mass="45549">MPPRSAPASGTLLSFGPRPPGGRQGVAMPVVSLFHGAFCQEKAVADALAAAANLTVVTDDACIRQAGERSGLGPAAVARAFAAKVSVFDRFTHETNQALAWLRLVLAERLAENDALLLVGGCALLPPRAIGHILRACLIADAPARRRLAAEAGHDAQSARKLLAAADADRVALAARATGSADPWDPMLFDMVLPMDKLPLAAAVDCLVGHLGDAAVQPTEATRAAAADFLLAAKVQTALAAKGHDVRVAAHDGLVSLTIERKVLLLSSLERELRAIAAAVPGVADVLVKVGKGFYQSDIYRRADFDMPSRVLLVDDERDFVQTLSDRLSLRQIGVHVVFDGETALAAVAGEAPDVLVLDLRLPGINGLEALRRAKAARPDLEVVVLSGAAGPAERQACLALGAFAVLDKPADVDALAEVLRQAGKKARANQSAAATGA</sequence>
<dbReference type="STRING" id="573370.DMR_38820"/>